<dbReference type="RefSeq" id="WP_186964138.1">
    <property type="nucleotide sequence ID" value="NZ_JACOPR010000008.1"/>
</dbReference>
<feature type="domain" description="GerMN" evidence="2">
    <location>
        <begin position="197"/>
        <end position="286"/>
    </location>
</feature>
<name>A0ABR7HVY0_9FIRM</name>
<dbReference type="SMART" id="SM00909">
    <property type="entry name" value="Germane"/>
    <property type="match status" value="2"/>
</dbReference>
<dbReference type="EMBL" id="JACOPR010000008">
    <property type="protein sequence ID" value="MBC5731626.1"/>
    <property type="molecule type" value="Genomic_DNA"/>
</dbReference>
<dbReference type="Proteomes" id="UP000660021">
    <property type="component" value="Unassembled WGS sequence"/>
</dbReference>
<keyword evidence="1" id="KW-0732">Signal</keyword>
<accession>A0ABR7HVY0</accession>
<feature type="chain" id="PRO_5046304249" evidence="1">
    <location>
        <begin position="22"/>
        <end position="300"/>
    </location>
</feature>
<dbReference type="PROSITE" id="PS51257">
    <property type="entry name" value="PROKAR_LIPOPROTEIN"/>
    <property type="match status" value="1"/>
</dbReference>
<feature type="domain" description="GerMN" evidence="2">
    <location>
        <begin position="61"/>
        <end position="146"/>
    </location>
</feature>
<organism evidence="3 4">
    <name type="scientific">Pseudoflavonifractor hominis</name>
    <dbReference type="NCBI Taxonomy" id="2763059"/>
    <lineage>
        <taxon>Bacteria</taxon>
        <taxon>Bacillati</taxon>
        <taxon>Bacillota</taxon>
        <taxon>Clostridia</taxon>
        <taxon>Eubacteriales</taxon>
        <taxon>Oscillospiraceae</taxon>
        <taxon>Pseudoflavonifractor</taxon>
    </lineage>
</organism>
<evidence type="ECO:0000259" key="2">
    <source>
        <dbReference type="SMART" id="SM00909"/>
    </source>
</evidence>
<sequence length="300" mass="32735">MRKRMLPLVLAFLTLAGCGMGKSQDKDTEHPYEIYFVAENDESGAAVGGEFWHAQGKEPLIQELLARLLAGPETMELTSPFPKGLEVRSWELNDGKLDLDFSEAYEGLSGIDLTLANYCLALTLCQVEGVDSIHVTIEGEQNPLTTGENLRPEDVILLGTEGEPMEMTATLWFPRADGTGLGVEYRRLLLTEEDTLSAVVMEALIQGPSYDTMTPVLPAETELLGVIVEDGVCYVNLPADVLEALAQDEEQLRLTVYAIVNTMAGNVDTVRTVQLRADGQPAQLPNGLNQALKPDLSLEK</sequence>
<protein>
    <submittedName>
        <fullName evidence="3">GerMN domain-containing protein</fullName>
    </submittedName>
</protein>
<dbReference type="InterPro" id="IPR019606">
    <property type="entry name" value="GerMN"/>
</dbReference>
<gene>
    <name evidence="3" type="ORF">H8S34_12430</name>
</gene>
<keyword evidence="4" id="KW-1185">Reference proteome</keyword>
<dbReference type="Pfam" id="PF10646">
    <property type="entry name" value="Germane"/>
    <property type="match status" value="2"/>
</dbReference>
<comment type="caution">
    <text evidence="3">The sequence shown here is derived from an EMBL/GenBank/DDBJ whole genome shotgun (WGS) entry which is preliminary data.</text>
</comment>
<reference evidence="3 4" key="1">
    <citation type="submission" date="2020-08" db="EMBL/GenBank/DDBJ databases">
        <title>Genome public.</title>
        <authorList>
            <person name="Liu C."/>
            <person name="Sun Q."/>
        </authorList>
    </citation>
    <scope>NUCLEOTIDE SEQUENCE [LARGE SCALE GENOMIC DNA]</scope>
    <source>
        <strain evidence="3 4">New-38</strain>
    </source>
</reference>
<evidence type="ECO:0000313" key="3">
    <source>
        <dbReference type="EMBL" id="MBC5731626.1"/>
    </source>
</evidence>
<proteinExistence type="predicted"/>
<feature type="signal peptide" evidence="1">
    <location>
        <begin position="1"/>
        <end position="21"/>
    </location>
</feature>
<evidence type="ECO:0000256" key="1">
    <source>
        <dbReference type="SAM" id="SignalP"/>
    </source>
</evidence>
<evidence type="ECO:0000313" key="4">
    <source>
        <dbReference type="Proteomes" id="UP000660021"/>
    </source>
</evidence>